<protein>
    <submittedName>
        <fullName evidence="1">E3 ubiquitin-protein ligase</fullName>
    </submittedName>
</protein>
<proteinExistence type="predicted"/>
<accession>A0A2S2NRH4</accession>
<name>A0A2S2NRH4_SCHGA</name>
<dbReference type="CDD" id="cd22249">
    <property type="entry name" value="UDM1_RNF168_RNF169-like"/>
    <property type="match status" value="1"/>
</dbReference>
<evidence type="ECO:0000313" key="1">
    <source>
        <dbReference type="EMBL" id="MBY19612.1"/>
    </source>
</evidence>
<sequence>MCRRRISNWLRKFKHDWDAMLNVNLWEAIQQQYPVEVQKRLNDEDDGLEERITNHDFNRIELKEGEIKKEFDDMEMSIYKEREEKELQSLEIAKKLQEEEDVKIQKQISLNEELTREDSLLATSIQENIMKELHQEEIVLIQSDLDLATKLHDQISTETKICINSLASKKNQKKKGPLDKIFSKKTEDYSKIRWSSIQNCSLSSTISSSSTIISNQSSNASFSSFPSDPCTSSSTTDVSEIFEDENLDTCTCGRLQDNLTTNDPCAFCIAQIALLNKLWTQQQNDFLMAKDLEKKLQMNNFEDYNLRKRSNSTVGFGHKKRRKLSKGQLTLKQVLKDNCNTKFFN</sequence>
<dbReference type="EMBL" id="GGMR01006993">
    <property type="protein sequence ID" value="MBY19612.1"/>
    <property type="molecule type" value="Transcribed_RNA"/>
</dbReference>
<dbReference type="AlphaFoldDB" id="A0A2S2NRH4"/>
<organism evidence="1">
    <name type="scientific">Schizaphis graminum</name>
    <name type="common">Green bug aphid</name>
    <dbReference type="NCBI Taxonomy" id="13262"/>
    <lineage>
        <taxon>Eukaryota</taxon>
        <taxon>Metazoa</taxon>
        <taxon>Ecdysozoa</taxon>
        <taxon>Arthropoda</taxon>
        <taxon>Hexapoda</taxon>
        <taxon>Insecta</taxon>
        <taxon>Pterygota</taxon>
        <taxon>Neoptera</taxon>
        <taxon>Paraneoptera</taxon>
        <taxon>Hemiptera</taxon>
        <taxon>Sternorrhyncha</taxon>
        <taxon>Aphidomorpha</taxon>
        <taxon>Aphidoidea</taxon>
        <taxon>Aphididae</taxon>
        <taxon>Aphidini</taxon>
        <taxon>Schizaphis</taxon>
    </lineage>
</organism>
<reference evidence="1" key="1">
    <citation type="submission" date="2018-04" db="EMBL/GenBank/DDBJ databases">
        <title>Transcriptome of Schizaphis graminum biotype I.</title>
        <authorList>
            <person name="Scully E.D."/>
            <person name="Geib S.M."/>
            <person name="Palmer N.A."/>
            <person name="Koch K."/>
            <person name="Bradshaw J."/>
            <person name="Heng-Moss T."/>
            <person name="Sarath G."/>
        </authorList>
    </citation>
    <scope>NUCLEOTIDE SEQUENCE</scope>
</reference>
<gene>
    <name evidence="1" type="primary">rnf168</name>
    <name evidence="1" type="ORF">g.144381</name>
</gene>